<dbReference type="Pfam" id="PF04699">
    <property type="entry name" value="P16-Arc"/>
    <property type="match status" value="1"/>
</dbReference>
<gene>
    <name evidence="6" type="ORF">Lalb_Chr13g0304551</name>
</gene>
<comment type="caution">
    <text evidence="6">The sequence shown here is derived from an EMBL/GenBank/DDBJ whole genome shotgun (WGS) entry which is preliminary data.</text>
</comment>
<evidence type="ECO:0000256" key="4">
    <source>
        <dbReference type="ARBA" id="ARBA00023212"/>
    </source>
</evidence>
<dbReference type="GO" id="GO:0005885">
    <property type="term" value="C:Arp2/3 protein complex"/>
    <property type="evidence" value="ECO:0007669"/>
    <property type="project" value="InterPro"/>
</dbReference>
<comment type="similarity">
    <text evidence="2 5">Belongs to the ARPC5 family.</text>
</comment>
<dbReference type="EMBL" id="WOCE01000013">
    <property type="protein sequence ID" value="KAE9602080.1"/>
    <property type="molecule type" value="Genomic_DNA"/>
</dbReference>
<sequence>MLPQPFSVLKRLLFGHRYLYRGLATGDRPTCDQCLRLHEKLTEKAGLGCILRFLTDTVNTV</sequence>
<proteinExistence type="inferred from homology"/>
<keyword evidence="3" id="KW-0963">Cytoplasm</keyword>
<accession>A0A6A4PKS4</accession>
<organism evidence="6 7">
    <name type="scientific">Lupinus albus</name>
    <name type="common">White lupine</name>
    <name type="synonym">Lupinus termis</name>
    <dbReference type="NCBI Taxonomy" id="3870"/>
    <lineage>
        <taxon>Eukaryota</taxon>
        <taxon>Viridiplantae</taxon>
        <taxon>Streptophyta</taxon>
        <taxon>Embryophyta</taxon>
        <taxon>Tracheophyta</taxon>
        <taxon>Spermatophyta</taxon>
        <taxon>Magnoliopsida</taxon>
        <taxon>eudicotyledons</taxon>
        <taxon>Gunneridae</taxon>
        <taxon>Pentapetalae</taxon>
        <taxon>rosids</taxon>
        <taxon>fabids</taxon>
        <taxon>Fabales</taxon>
        <taxon>Fabaceae</taxon>
        <taxon>Papilionoideae</taxon>
        <taxon>50 kb inversion clade</taxon>
        <taxon>genistoids sensu lato</taxon>
        <taxon>core genistoids</taxon>
        <taxon>Genisteae</taxon>
        <taxon>Lupinus</taxon>
    </lineage>
</organism>
<dbReference type="GO" id="GO:0030833">
    <property type="term" value="P:regulation of actin filament polymerization"/>
    <property type="evidence" value="ECO:0007669"/>
    <property type="project" value="InterPro"/>
</dbReference>
<evidence type="ECO:0000313" key="6">
    <source>
        <dbReference type="EMBL" id="KAE9602080.1"/>
    </source>
</evidence>
<dbReference type="Proteomes" id="UP000447434">
    <property type="component" value="Chromosome 13"/>
</dbReference>
<dbReference type="PANTHER" id="PTHR12644">
    <property type="entry name" value="ARP2/3 COMPLEX 16 KD SUBUNIT P16-ARC"/>
    <property type="match status" value="1"/>
</dbReference>
<dbReference type="InterPro" id="IPR036743">
    <property type="entry name" value="ARPC5_sf"/>
</dbReference>
<dbReference type="GO" id="GO:0034314">
    <property type="term" value="P:Arp2/3 complex-mediated actin nucleation"/>
    <property type="evidence" value="ECO:0007669"/>
    <property type="project" value="InterPro"/>
</dbReference>
<evidence type="ECO:0000256" key="1">
    <source>
        <dbReference type="ARBA" id="ARBA00004245"/>
    </source>
</evidence>
<evidence type="ECO:0000313" key="7">
    <source>
        <dbReference type="Proteomes" id="UP000447434"/>
    </source>
</evidence>
<evidence type="ECO:0000256" key="2">
    <source>
        <dbReference type="ARBA" id="ARBA00006084"/>
    </source>
</evidence>
<dbReference type="InterPro" id="IPR006789">
    <property type="entry name" value="ARPC5"/>
</dbReference>
<dbReference type="AlphaFoldDB" id="A0A6A4PKS4"/>
<evidence type="ECO:0000256" key="5">
    <source>
        <dbReference type="RuleBase" id="RU004301"/>
    </source>
</evidence>
<dbReference type="Gene3D" id="1.25.40.190">
    <property type="entry name" value="Actin-related protein 2/3 complex subunit 5"/>
    <property type="match status" value="1"/>
</dbReference>
<protein>
    <recommendedName>
        <fullName evidence="5">Actin-related protein 2/3 complex subunit 5</fullName>
    </recommendedName>
</protein>
<dbReference type="OrthoDB" id="429520at2759"/>
<dbReference type="SUPFAM" id="SSF69103">
    <property type="entry name" value="Arp2/3 complex 16 kDa subunit ARPC5"/>
    <property type="match status" value="1"/>
</dbReference>
<keyword evidence="7" id="KW-1185">Reference proteome</keyword>
<keyword evidence="4 5" id="KW-0206">Cytoskeleton</keyword>
<name>A0A6A4PKS4_LUPAL</name>
<comment type="function">
    <text evidence="5">Functions as component of the Arp2/3 complex which is involved in regulation of actin polymerization and together with an activating nucleation-promoting factor (NPF) mediates the formation of branched actin networks. Arp2/3 complex plays a critical role in the control of cell morphogenesis via the modulation of cell polarity development.</text>
</comment>
<evidence type="ECO:0000256" key="3">
    <source>
        <dbReference type="ARBA" id="ARBA00022490"/>
    </source>
</evidence>
<reference evidence="7" key="1">
    <citation type="journal article" date="2020" name="Nat. Commun.">
        <title>Genome sequence of the cluster root forming white lupin.</title>
        <authorList>
            <person name="Hufnagel B."/>
            <person name="Marques A."/>
            <person name="Soriano A."/>
            <person name="Marques L."/>
            <person name="Divol F."/>
            <person name="Doumas P."/>
            <person name="Sallet E."/>
            <person name="Mancinotti D."/>
            <person name="Carrere S."/>
            <person name="Marande W."/>
            <person name="Arribat S."/>
            <person name="Keller J."/>
            <person name="Huneau C."/>
            <person name="Blein T."/>
            <person name="Aime D."/>
            <person name="Laguerre M."/>
            <person name="Taylor J."/>
            <person name="Schubert V."/>
            <person name="Nelson M."/>
            <person name="Geu-Flores F."/>
            <person name="Crespi M."/>
            <person name="Gallardo-Guerrero K."/>
            <person name="Delaux P.-M."/>
            <person name="Salse J."/>
            <person name="Berges H."/>
            <person name="Guyot R."/>
            <person name="Gouzy J."/>
            <person name="Peret B."/>
        </authorList>
    </citation>
    <scope>NUCLEOTIDE SEQUENCE [LARGE SCALE GENOMIC DNA]</scope>
    <source>
        <strain evidence="7">cv. Amiga</strain>
    </source>
</reference>
<comment type="subcellular location">
    <subcellularLocation>
        <location evidence="1">Cytoplasm</location>
        <location evidence="1">Cytoskeleton</location>
    </subcellularLocation>
</comment>